<sequence>MNRNQTRGVTKYFRIEREGQRSSQARSLYLLCRPGRSARAVWFGGLQFSTFALPLPVRDFHSSYLVQHIETDRPPPAAWQESGSGKQLVFVFAYRDRSRVW</sequence>
<evidence type="ECO:0000313" key="1">
    <source>
        <dbReference type="EMBL" id="GFR85745.1"/>
    </source>
</evidence>
<keyword evidence="2" id="KW-1185">Reference proteome</keyword>
<protein>
    <submittedName>
        <fullName evidence="1">Uncharacterized protein</fullName>
    </submittedName>
</protein>
<proteinExistence type="predicted"/>
<reference evidence="1 2" key="1">
    <citation type="journal article" date="2021" name="Elife">
        <title>Chloroplast acquisition without the gene transfer in kleptoplastic sea slugs, Plakobranchus ocellatus.</title>
        <authorList>
            <person name="Maeda T."/>
            <person name="Takahashi S."/>
            <person name="Yoshida T."/>
            <person name="Shimamura S."/>
            <person name="Takaki Y."/>
            <person name="Nagai Y."/>
            <person name="Toyoda A."/>
            <person name="Suzuki Y."/>
            <person name="Arimoto A."/>
            <person name="Ishii H."/>
            <person name="Satoh N."/>
            <person name="Nishiyama T."/>
            <person name="Hasebe M."/>
            <person name="Maruyama T."/>
            <person name="Minagawa J."/>
            <person name="Obokata J."/>
            <person name="Shigenobu S."/>
        </authorList>
    </citation>
    <scope>NUCLEOTIDE SEQUENCE [LARGE SCALE GENOMIC DNA]</scope>
</reference>
<gene>
    <name evidence="1" type="ORF">ElyMa_004181900</name>
</gene>
<evidence type="ECO:0000313" key="2">
    <source>
        <dbReference type="Proteomes" id="UP000762676"/>
    </source>
</evidence>
<dbReference type="EMBL" id="BMAT01008472">
    <property type="protein sequence ID" value="GFR85745.1"/>
    <property type="molecule type" value="Genomic_DNA"/>
</dbReference>
<dbReference type="AlphaFoldDB" id="A0AAV4GMW0"/>
<organism evidence="1 2">
    <name type="scientific">Elysia marginata</name>
    <dbReference type="NCBI Taxonomy" id="1093978"/>
    <lineage>
        <taxon>Eukaryota</taxon>
        <taxon>Metazoa</taxon>
        <taxon>Spiralia</taxon>
        <taxon>Lophotrochozoa</taxon>
        <taxon>Mollusca</taxon>
        <taxon>Gastropoda</taxon>
        <taxon>Heterobranchia</taxon>
        <taxon>Euthyneura</taxon>
        <taxon>Panpulmonata</taxon>
        <taxon>Sacoglossa</taxon>
        <taxon>Placobranchoidea</taxon>
        <taxon>Plakobranchidae</taxon>
        <taxon>Elysia</taxon>
    </lineage>
</organism>
<dbReference type="Proteomes" id="UP000762676">
    <property type="component" value="Unassembled WGS sequence"/>
</dbReference>
<name>A0AAV4GMW0_9GAST</name>
<accession>A0AAV4GMW0</accession>
<comment type="caution">
    <text evidence="1">The sequence shown here is derived from an EMBL/GenBank/DDBJ whole genome shotgun (WGS) entry which is preliminary data.</text>
</comment>